<gene>
    <name evidence="2" type="ORF">WKW79_05700</name>
</gene>
<dbReference type="Proteomes" id="UP001367030">
    <property type="component" value="Unassembled WGS sequence"/>
</dbReference>
<accession>A0ABU8X2N6</accession>
<reference evidence="2 3" key="1">
    <citation type="submission" date="2024-03" db="EMBL/GenBank/DDBJ databases">
        <title>Novel species of the genus Variovorax.</title>
        <authorList>
            <person name="Liu Q."/>
            <person name="Xin Y.-H."/>
        </authorList>
    </citation>
    <scope>NUCLEOTIDE SEQUENCE [LARGE SCALE GENOMIC DNA]</scope>
    <source>
        <strain evidence="2 3">KACC 18901</strain>
    </source>
</reference>
<protein>
    <submittedName>
        <fullName evidence="2">Cupin domain-containing protein</fullName>
    </submittedName>
</protein>
<sequence>MTVPPAVDFSGRRWVDSRDPARWRQVGEQSFSFHHNLASHPLFEIDRLGSLVEKTVDQSNWMRDFTPEQRRLGRETLRDHLRDSVLDIAASDEWVVLNFVDQADPEYRALYEQVLADIERAAGTEFRQQMTWAGMSIVIQPPGFEAPYHFDHSNTFILQVRGAKNMQVFPNERHVVTEEEIEDYYRHNPLAAKFRSELDGAGTDYLLRPGVGVYNPPLSPRVTRTGDEVSVSISIHYSLPEADARAAVYQANYVLRKLGLRPTPPGRSHRLDKAKRRFIGALSKSRPGSYEEAIFSGVDRLGAPLRMAKKIVRKFRR</sequence>
<feature type="domain" description="JmjC" evidence="1">
    <location>
        <begin position="134"/>
        <end position="242"/>
    </location>
</feature>
<keyword evidence="3" id="KW-1185">Reference proteome</keyword>
<dbReference type="Pfam" id="PF08007">
    <property type="entry name" value="JmjC_2"/>
    <property type="match status" value="1"/>
</dbReference>
<dbReference type="RefSeq" id="WP_340334142.1">
    <property type="nucleotide sequence ID" value="NZ_JBBKZS010000002.1"/>
</dbReference>
<dbReference type="InterPro" id="IPR003347">
    <property type="entry name" value="JmjC_dom"/>
</dbReference>
<evidence type="ECO:0000313" key="2">
    <source>
        <dbReference type="EMBL" id="MEJ8854051.1"/>
    </source>
</evidence>
<comment type="caution">
    <text evidence="2">The sequence shown here is derived from an EMBL/GenBank/DDBJ whole genome shotgun (WGS) entry which is preliminary data.</text>
</comment>
<dbReference type="EMBL" id="JBBKZS010000002">
    <property type="protein sequence ID" value="MEJ8854051.1"/>
    <property type="molecule type" value="Genomic_DNA"/>
</dbReference>
<evidence type="ECO:0000259" key="1">
    <source>
        <dbReference type="Pfam" id="PF08007"/>
    </source>
</evidence>
<organism evidence="2 3">
    <name type="scientific">Variovorax robiniae</name>
    <dbReference type="NCBI Taxonomy" id="1836199"/>
    <lineage>
        <taxon>Bacteria</taxon>
        <taxon>Pseudomonadati</taxon>
        <taxon>Pseudomonadota</taxon>
        <taxon>Betaproteobacteria</taxon>
        <taxon>Burkholderiales</taxon>
        <taxon>Comamonadaceae</taxon>
        <taxon>Variovorax</taxon>
    </lineage>
</organism>
<dbReference type="Gene3D" id="2.60.120.650">
    <property type="entry name" value="Cupin"/>
    <property type="match status" value="1"/>
</dbReference>
<name>A0ABU8X2N6_9BURK</name>
<dbReference type="SUPFAM" id="SSF51197">
    <property type="entry name" value="Clavaminate synthase-like"/>
    <property type="match status" value="1"/>
</dbReference>
<evidence type="ECO:0000313" key="3">
    <source>
        <dbReference type="Proteomes" id="UP001367030"/>
    </source>
</evidence>
<proteinExistence type="predicted"/>